<dbReference type="InterPro" id="IPR023213">
    <property type="entry name" value="CAT-like_dom_sf"/>
</dbReference>
<dbReference type="Pfam" id="PF00550">
    <property type="entry name" value="PP-binding"/>
    <property type="match status" value="1"/>
</dbReference>
<dbReference type="InterPro" id="IPR010071">
    <property type="entry name" value="AA_adenyl_dom"/>
</dbReference>
<feature type="non-terminal residue" evidence="6">
    <location>
        <position position="1085"/>
    </location>
</feature>
<sequence>MSFAQRRLWFLDRLGAGGHSDLLPLALRVRGNLDEAALLGSLDAVVARHEVLRTRYTAVDGEPVARAAERVVVPVRRPELRDEDTGRAVERLLAEELARPLPLEDGPPIRVVLARLREDEHLVVVSVHHIAFDFASWSVLSAELAAGYRERTGGAPADPVPPPVQYAEVARAEAGRLDAPRAARHLTYWRDRLADLEPLRLPTDLPRPALWDGRADIARFTLDAPLVGAVDALARAHRATRFMVLLAAFQATLGRLSGQRDIAVGVPVSGRSGPELAGSIGLFVNTLVLRTDLGDARTFPELLRLVRADALAAFSRTRTPFERIVTEVAPPRDPSRNPLAQVSFQLITLDEPAERLPGLEVEMISTPAGGGPFDVALDLLNLPDGTVAGRLQYATSLFTADTARQIGAAFSQMLSLLVAEPERAVVDRAAMVAPLPGGERRRLLALHNDTARGVRDVVWTELFAEQAAAAPDAVAVSCAGRDVSYAELDASSARLANRLRESGVGPGVTVGVLLERGPAVPTALLAVHRAGGAYLPLDPALPDARLRHLWEDSGARVVITERGLVHRISDATASAAGSEAAGDGGRHRPPGGPAAAPGNPVVLLPDEPAEAARIASAAPVVPEGGPTGDDLAHVFYTSGSTGRPKGALIPHRALTHFLVAMARRLPSGPGDTFAGITTVSFDPSLLELCLPLLTGARLALADREEARDPERMAALITSCGKGVVQATPVTLRMLADTGWTPAPSLTVLSGGEALHEELAARLAADGAQVWDLYGPTETTVWATTARRDRLGRQADWQARDNTVVHVLDSRMEPVPEGATGEVYIGGTGLGWGYVGRPELTAAAFVPDPFGGHGDRLYRTGDLARRRPDGTPALLGRADHQVKIRGHRIEPGEIEAALLADPAVHAATVVALEQGDASHRLAAYLVPAPGSAPAEAPLRAALLHTLPDYMVPEAFVVVPELPRTPNGKVDRRALPPVPVWTAAAGATPPRNDAERAVARVWEEVLGVDGVGAEHDFFQLGGHSLLATRVAVRLRDAAGVDVPVRALFERPTVAALAAALPDYPAVDTSRAVPALGARRRNRRTAAA</sequence>
<dbReference type="PANTHER" id="PTHR45527">
    <property type="entry name" value="NONRIBOSOMAL PEPTIDE SYNTHETASE"/>
    <property type="match status" value="1"/>
</dbReference>
<name>A0ABX1ARM7_9ACTN</name>
<dbReference type="PANTHER" id="PTHR45527:SF1">
    <property type="entry name" value="FATTY ACID SYNTHASE"/>
    <property type="match status" value="1"/>
</dbReference>
<keyword evidence="7" id="KW-1185">Reference proteome</keyword>
<dbReference type="SMART" id="SM00823">
    <property type="entry name" value="PKS_PP"/>
    <property type="match status" value="1"/>
</dbReference>
<comment type="cofactor">
    <cofactor evidence="1">
        <name>pantetheine 4'-phosphate</name>
        <dbReference type="ChEBI" id="CHEBI:47942"/>
    </cofactor>
</comment>
<dbReference type="CDD" id="cd05930">
    <property type="entry name" value="A_NRPS"/>
    <property type="match status" value="1"/>
</dbReference>
<dbReference type="EMBL" id="JAAVJB010000167">
    <property type="protein sequence ID" value="NJP68083.1"/>
    <property type="molecule type" value="Genomic_DNA"/>
</dbReference>
<dbReference type="InterPro" id="IPR000873">
    <property type="entry name" value="AMP-dep_synth/lig_dom"/>
</dbReference>
<dbReference type="Pfam" id="PF00501">
    <property type="entry name" value="AMP-binding"/>
    <property type="match status" value="1"/>
</dbReference>
<proteinExistence type="predicted"/>
<dbReference type="Gene3D" id="3.40.50.980">
    <property type="match status" value="2"/>
</dbReference>
<evidence type="ECO:0000256" key="1">
    <source>
        <dbReference type="ARBA" id="ARBA00001957"/>
    </source>
</evidence>
<dbReference type="InterPro" id="IPR036736">
    <property type="entry name" value="ACP-like_sf"/>
</dbReference>
<keyword evidence="3" id="KW-0597">Phosphoprotein</keyword>
<organism evidence="6 7">
    <name type="scientific">Streptomyces spiramenti</name>
    <dbReference type="NCBI Taxonomy" id="2720606"/>
    <lineage>
        <taxon>Bacteria</taxon>
        <taxon>Bacillati</taxon>
        <taxon>Actinomycetota</taxon>
        <taxon>Actinomycetes</taxon>
        <taxon>Kitasatosporales</taxon>
        <taxon>Streptomycetaceae</taxon>
        <taxon>Streptomyces</taxon>
    </lineage>
</organism>
<evidence type="ECO:0000313" key="7">
    <source>
        <dbReference type="Proteomes" id="UP000746503"/>
    </source>
</evidence>
<dbReference type="Gene3D" id="1.10.1200.10">
    <property type="entry name" value="ACP-like"/>
    <property type="match status" value="1"/>
</dbReference>
<dbReference type="SUPFAM" id="SSF52777">
    <property type="entry name" value="CoA-dependent acyltransferases"/>
    <property type="match status" value="2"/>
</dbReference>
<dbReference type="Proteomes" id="UP000746503">
    <property type="component" value="Unassembled WGS sequence"/>
</dbReference>
<dbReference type="SUPFAM" id="SSF56801">
    <property type="entry name" value="Acetyl-CoA synthetase-like"/>
    <property type="match status" value="1"/>
</dbReference>
<dbReference type="PROSITE" id="PS00455">
    <property type="entry name" value="AMP_BINDING"/>
    <property type="match status" value="1"/>
</dbReference>
<keyword evidence="2" id="KW-0596">Phosphopantetheine</keyword>
<evidence type="ECO:0000256" key="4">
    <source>
        <dbReference type="SAM" id="MobiDB-lite"/>
    </source>
</evidence>
<dbReference type="InterPro" id="IPR006162">
    <property type="entry name" value="Ppantetheine_attach_site"/>
</dbReference>
<dbReference type="Gene3D" id="3.30.559.10">
    <property type="entry name" value="Chloramphenicol acetyltransferase-like domain"/>
    <property type="match status" value="1"/>
</dbReference>
<comment type="caution">
    <text evidence="6">The sequence shown here is derived from an EMBL/GenBank/DDBJ whole genome shotgun (WGS) entry which is preliminary data.</text>
</comment>
<dbReference type="PROSITE" id="PS50075">
    <property type="entry name" value="CARRIER"/>
    <property type="match status" value="1"/>
</dbReference>
<evidence type="ECO:0000256" key="3">
    <source>
        <dbReference type="ARBA" id="ARBA00022553"/>
    </source>
</evidence>
<dbReference type="InterPro" id="IPR020806">
    <property type="entry name" value="PKS_PP-bd"/>
</dbReference>
<dbReference type="Gene3D" id="3.30.300.30">
    <property type="match status" value="1"/>
</dbReference>
<dbReference type="SUPFAM" id="SSF47336">
    <property type="entry name" value="ACP-like"/>
    <property type="match status" value="1"/>
</dbReference>
<accession>A0ABX1ARM7</accession>
<evidence type="ECO:0000313" key="6">
    <source>
        <dbReference type="EMBL" id="NJP68083.1"/>
    </source>
</evidence>
<dbReference type="InterPro" id="IPR001242">
    <property type="entry name" value="Condensation_dom"/>
</dbReference>
<dbReference type="InterPro" id="IPR045851">
    <property type="entry name" value="AMP-bd_C_sf"/>
</dbReference>
<dbReference type="NCBIfam" id="TIGR01733">
    <property type="entry name" value="AA-adenyl-dom"/>
    <property type="match status" value="1"/>
</dbReference>
<protein>
    <submittedName>
        <fullName evidence="6">Amino acid adenylation domain-containing protein</fullName>
    </submittedName>
</protein>
<dbReference type="Gene3D" id="3.30.559.30">
    <property type="entry name" value="Nonribosomal peptide synthetase, condensation domain"/>
    <property type="match status" value="1"/>
</dbReference>
<dbReference type="CDD" id="cd19531">
    <property type="entry name" value="LCL_NRPS-like"/>
    <property type="match status" value="1"/>
</dbReference>
<dbReference type="Gene3D" id="2.30.38.10">
    <property type="entry name" value="Luciferase, Domain 3"/>
    <property type="match status" value="1"/>
</dbReference>
<feature type="domain" description="Carrier" evidence="5">
    <location>
        <begin position="987"/>
        <end position="1062"/>
    </location>
</feature>
<dbReference type="PROSITE" id="PS00012">
    <property type="entry name" value="PHOSPHOPANTETHEINE"/>
    <property type="match status" value="1"/>
</dbReference>
<evidence type="ECO:0000256" key="2">
    <source>
        <dbReference type="ARBA" id="ARBA00022450"/>
    </source>
</evidence>
<gene>
    <name evidence="6" type="ORF">HCJ92_17680</name>
</gene>
<dbReference type="InterPro" id="IPR020845">
    <property type="entry name" value="AMP-binding_CS"/>
</dbReference>
<dbReference type="InterPro" id="IPR025110">
    <property type="entry name" value="AMP-bd_C"/>
</dbReference>
<dbReference type="Pfam" id="PF00668">
    <property type="entry name" value="Condensation"/>
    <property type="match status" value="1"/>
</dbReference>
<dbReference type="Pfam" id="PF13193">
    <property type="entry name" value="AMP-binding_C"/>
    <property type="match status" value="1"/>
</dbReference>
<reference evidence="6 7" key="1">
    <citation type="submission" date="2020-03" db="EMBL/GenBank/DDBJ databases">
        <title>Draft genome of Streptomyces sp. ventii, isolated from the Axial Seamount in the Pacific Ocean, and resequencing of the two type strains Streptomyces lonarensis strain NCL 716 and Streptomyces bohaiensis strain 11A07.</title>
        <authorList>
            <person name="Loughran R.M."/>
            <person name="Pfannmuller K.M."/>
            <person name="Wasson B.J."/>
            <person name="Deadmond M.C."/>
            <person name="Paddock B.E."/>
            <person name="Koyack M.J."/>
            <person name="Gallegos D.A."/>
            <person name="Mitchell E.A."/>
            <person name="Ushijima B."/>
            <person name="Saw J.H."/>
            <person name="Mcphail K.L."/>
            <person name="Videau P."/>
        </authorList>
    </citation>
    <scope>NUCLEOTIDE SEQUENCE [LARGE SCALE GENOMIC DNA]</scope>
    <source>
        <strain evidence="7">5675061</strain>
    </source>
</reference>
<feature type="region of interest" description="Disordered" evidence="4">
    <location>
        <begin position="573"/>
        <end position="599"/>
    </location>
</feature>
<dbReference type="InterPro" id="IPR009081">
    <property type="entry name" value="PP-bd_ACP"/>
</dbReference>
<evidence type="ECO:0000259" key="5">
    <source>
        <dbReference type="PROSITE" id="PS50075"/>
    </source>
</evidence>